<dbReference type="InterPro" id="IPR036915">
    <property type="entry name" value="Cyclin-like_sf"/>
</dbReference>
<evidence type="ECO:0000313" key="3">
    <source>
        <dbReference type="EMBL" id="KAF6159230.1"/>
    </source>
</evidence>
<keyword evidence="1" id="KW-1133">Transmembrane helix</keyword>
<comment type="caution">
    <text evidence="3">The sequence shown here is derived from an EMBL/GenBank/DDBJ whole genome shotgun (WGS) entry which is preliminary data.</text>
</comment>
<dbReference type="Gene3D" id="1.10.472.10">
    <property type="entry name" value="Cyclin-like"/>
    <property type="match status" value="1"/>
</dbReference>
<keyword evidence="4" id="KW-1185">Reference proteome</keyword>
<dbReference type="SUPFAM" id="SSF47954">
    <property type="entry name" value="Cyclin-like"/>
    <property type="match status" value="1"/>
</dbReference>
<dbReference type="AlphaFoldDB" id="A0A7J7MWT2"/>
<keyword evidence="1" id="KW-0812">Transmembrane</keyword>
<protein>
    <recommendedName>
        <fullName evidence="2">Cyclin N-terminal domain-containing protein</fullName>
    </recommendedName>
</protein>
<feature type="domain" description="Cyclin N-terminal" evidence="2">
    <location>
        <begin position="61"/>
        <end position="94"/>
    </location>
</feature>
<organism evidence="3 4">
    <name type="scientific">Kingdonia uniflora</name>
    <dbReference type="NCBI Taxonomy" id="39325"/>
    <lineage>
        <taxon>Eukaryota</taxon>
        <taxon>Viridiplantae</taxon>
        <taxon>Streptophyta</taxon>
        <taxon>Embryophyta</taxon>
        <taxon>Tracheophyta</taxon>
        <taxon>Spermatophyta</taxon>
        <taxon>Magnoliopsida</taxon>
        <taxon>Ranunculales</taxon>
        <taxon>Circaeasteraceae</taxon>
        <taxon>Kingdonia</taxon>
    </lineage>
</organism>
<evidence type="ECO:0000313" key="4">
    <source>
        <dbReference type="Proteomes" id="UP000541444"/>
    </source>
</evidence>
<sequence length="115" mass="13138">MVIFSCIVIVSGIVVFKSNFHWCRLWGDPNEVHSFSVSSRQLYISMLTIWIDFSAQCLLETNGWPLQLLSVACLSLAAKMKELLVPSLLDIHVFLSHLVYLLLIKNLIYLINTKI</sequence>
<gene>
    <name evidence="3" type="ORF">GIB67_032001</name>
</gene>
<reference evidence="3 4" key="1">
    <citation type="journal article" date="2020" name="IScience">
        <title>Genome Sequencing of the Endangered Kingdonia uniflora (Circaeasteraceae, Ranunculales) Reveals Potential Mechanisms of Evolutionary Specialization.</title>
        <authorList>
            <person name="Sun Y."/>
            <person name="Deng T."/>
            <person name="Zhang A."/>
            <person name="Moore M.J."/>
            <person name="Landis J.B."/>
            <person name="Lin N."/>
            <person name="Zhang H."/>
            <person name="Zhang X."/>
            <person name="Huang J."/>
            <person name="Zhang X."/>
            <person name="Sun H."/>
            <person name="Wang H."/>
        </authorList>
    </citation>
    <scope>NUCLEOTIDE SEQUENCE [LARGE SCALE GENOMIC DNA]</scope>
    <source>
        <strain evidence="3">TB1705</strain>
        <tissue evidence="3">Leaf</tissue>
    </source>
</reference>
<feature type="transmembrane region" description="Helical" evidence="1">
    <location>
        <begin position="91"/>
        <end position="111"/>
    </location>
</feature>
<keyword evidence="1" id="KW-0472">Membrane</keyword>
<dbReference type="OrthoDB" id="5590282at2759"/>
<name>A0A7J7MWT2_9MAGN</name>
<dbReference type="Pfam" id="PF00134">
    <property type="entry name" value="Cyclin_N"/>
    <property type="match status" value="1"/>
</dbReference>
<dbReference type="InterPro" id="IPR006671">
    <property type="entry name" value="Cyclin_N"/>
</dbReference>
<accession>A0A7J7MWT2</accession>
<proteinExistence type="predicted"/>
<evidence type="ECO:0000256" key="1">
    <source>
        <dbReference type="SAM" id="Phobius"/>
    </source>
</evidence>
<dbReference type="Proteomes" id="UP000541444">
    <property type="component" value="Unassembled WGS sequence"/>
</dbReference>
<dbReference type="EMBL" id="JACGCM010001193">
    <property type="protein sequence ID" value="KAF6159230.1"/>
    <property type="molecule type" value="Genomic_DNA"/>
</dbReference>
<evidence type="ECO:0000259" key="2">
    <source>
        <dbReference type="Pfam" id="PF00134"/>
    </source>
</evidence>